<reference evidence="1" key="1">
    <citation type="journal article" date="2014" name="Int. J. Syst. Evol. Microbiol.">
        <title>Complete genome sequence of Corynebacterium casei LMG S-19264T (=DSM 44701T), isolated from a smear-ripened cheese.</title>
        <authorList>
            <consortium name="US DOE Joint Genome Institute (JGI-PGF)"/>
            <person name="Walter F."/>
            <person name="Albersmeier A."/>
            <person name="Kalinowski J."/>
            <person name="Ruckert C."/>
        </authorList>
    </citation>
    <scope>NUCLEOTIDE SEQUENCE</scope>
    <source>
        <strain evidence="1">CGMCC 1.12924</strain>
    </source>
</reference>
<proteinExistence type="predicted"/>
<keyword evidence="2" id="KW-1185">Reference proteome</keyword>
<protein>
    <submittedName>
        <fullName evidence="1">Uncharacterized protein</fullName>
    </submittedName>
</protein>
<accession>A0A8J2Y5J9</accession>
<comment type="caution">
    <text evidence="1">The sequence shown here is derived from an EMBL/GenBank/DDBJ whole genome shotgun (WGS) entry which is preliminary data.</text>
</comment>
<evidence type="ECO:0000313" key="1">
    <source>
        <dbReference type="EMBL" id="GGD85776.1"/>
    </source>
</evidence>
<dbReference type="Proteomes" id="UP000652231">
    <property type="component" value="Unassembled WGS sequence"/>
</dbReference>
<gene>
    <name evidence="1" type="ORF">GCM10011312_07290</name>
</gene>
<name>A0A8J2Y5J9_9FLAO</name>
<dbReference type="EMBL" id="BMGK01000002">
    <property type="protein sequence ID" value="GGD85776.1"/>
    <property type="molecule type" value="Genomic_DNA"/>
</dbReference>
<organism evidence="1 2">
    <name type="scientific">Planktosalinus lacus</name>
    <dbReference type="NCBI Taxonomy" id="1526573"/>
    <lineage>
        <taxon>Bacteria</taxon>
        <taxon>Pseudomonadati</taxon>
        <taxon>Bacteroidota</taxon>
        <taxon>Flavobacteriia</taxon>
        <taxon>Flavobacteriales</taxon>
        <taxon>Flavobacteriaceae</taxon>
        <taxon>Planktosalinus</taxon>
    </lineage>
</organism>
<reference evidence="1" key="2">
    <citation type="submission" date="2020-09" db="EMBL/GenBank/DDBJ databases">
        <authorList>
            <person name="Sun Q."/>
            <person name="Zhou Y."/>
        </authorList>
    </citation>
    <scope>NUCLEOTIDE SEQUENCE</scope>
    <source>
        <strain evidence="1">CGMCC 1.12924</strain>
    </source>
</reference>
<evidence type="ECO:0000313" key="2">
    <source>
        <dbReference type="Proteomes" id="UP000652231"/>
    </source>
</evidence>
<sequence>MLDMFLKRAGFSRGYFLDSGTGNGEQFHGEFCKGAHPANAVVKKFLFGKGFYDPAGKAAVPLPMFQ</sequence>
<dbReference type="AlphaFoldDB" id="A0A8J2Y5J9"/>